<feature type="region of interest" description="Disordered" evidence="1">
    <location>
        <begin position="1"/>
        <end position="23"/>
    </location>
</feature>
<reference evidence="3" key="1">
    <citation type="journal article" date="2019" name="Int. J. Syst. Evol. Microbiol.">
        <title>The Global Catalogue of Microorganisms (GCM) 10K type strain sequencing project: providing services to taxonomists for standard genome sequencing and annotation.</title>
        <authorList>
            <consortium name="The Broad Institute Genomics Platform"/>
            <consortium name="The Broad Institute Genome Sequencing Center for Infectious Disease"/>
            <person name="Wu L."/>
            <person name="Ma J."/>
        </authorList>
    </citation>
    <scope>NUCLEOTIDE SEQUENCE [LARGE SCALE GENOMIC DNA]</scope>
    <source>
        <strain evidence="3">JCM 12928</strain>
    </source>
</reference>
<accession>A0ABP3S511</accession>
<dbReference type="Proteomes" id="UP001501352">
    <property type="component" value="Unassembled WGS sequence"/>
</dbReference>
<comment type="caution">
    <text evidence="2">The sequence shown here is derived from an EMBL/GenBank/DDBJ whole genome shotgun (WGS) entry which is preliminary data.</text>
</comment>
<organism evidence="2 3">
    <name type="scientific">Brevundimonas kwangchunensis</name>
    <dbReference type="NCBI Taxonomy" id="322163"/>
    <lineage>
        <taxon>Bacteria</taxon>
        <taxon>Pseudomonadati</taxon>
        <taxon>Pseudomonadota</taxon>
        <taxon>Alphaproteobacteria</taxon>
        <taxon>Caulobacterales</taxon>
        <taxon>Caulobacteraceae</taxon>
        <taxon>Brevundimonas</taxon>
    </lineage>
</organism>
<gene>
    <name evidence="2" type="ORF">GCM10009422_23600</name>
</gene>
<protein>
    <submittedName>
        <fullName evidence="2">Uncharacterized protein</fullName>
    </submittedName>
</protein>
<sequence length="69" mass="7161">MTERARRPGAPAAADKPLEHRREPPIFVLSGFARTMAINVPVISGPDPGAIPGGSTILSRLSAGERGAD</sequence>
<dbReference type="EMBL" id="BAAAGA010000005">
    <property type="protein sequence ID" value="GAA0626136.1"/>
    <property type="molecule type" value="Genomic_DNA"/>
</dbReference>
<evidence type="ECO:0000256" key="1">
    <source>
        <dbReference type="SAM" id="MobiDB-lite"/>
    </source>
</evidence>
<evidence type="ECO:0000313" key="3">
    <source>
        <dbReference type="Proteomes" id="UP001501352"/>
    </source>
</evidence>
<proteinExistence type="predicted"/>
<evidence type="ECO:0000313" key="2">
    <source>
        <dbReference type="EMBL" id="GAA0626136.1"/>
    </source>
</evidence>
<keyword evidence="3" id="KW-1185">Reference proteome</keyword>
<feature type="region of interest" description="Disordered" evidence="1">
    <location>
        <begin position="45"/>
        <end position="69"/>
    </location>
</feature>
<name>A0ABP3S511_9CAUL</name>